<dbReference type="PANTHER" id="PTHR34484">
    <property type="entry name" value="OS02G0832600 PROTEIN"/>
    <property type="match status" value="1"/>
</dbReference>
<feature type="region of interest" description="Disordered" evidence="2">
    <location>
        <begin position="397"/>
        <end position="500"/>
    </location>
</feature>
<dbReference type="PANTHER" id="PTHR34484:SF2">
    <property type="entry name" value="OS02G0832600 PROTEIN"/>
    <property type="match status" value="1"/>
</dbReference>
<feature type="compositionally biased region" description="Basic and acidic residues" evidence="2">
    <location>
        <begin position="489"/>
        <end position="500"/>
    </location>
</feature>
<name>A0ABR0XYE7_REHGL</name>
<dbReference type="EMBL" id="JABTTQ020000001">
    <property type="protein sequence ID" value="KAK6164247.1"/>
    <property type="molecule type" value="Genomic_DNA"/>
</dbReference>
<evidence type="ECO:0000313" key="4">
    <source>
        <dbReference type="Proteomes" id="UP001318860"/>
    </source>
</evidence>
<feature type="compositionally biased region" description="Acidic residues" evidence="2">
    <location>
        <begin position="397"/>
        <end position="409"/>
    </location>
</feature>
<feature type="compositionally biased region" description="Basic and acidic residues" evidence="2">
    <location>
        <begin position="410"/>
        <end position="421"/>
    </location>
</feature>
<protein>
    <submittedName>
        <fullName evidence="3">Uncharacterized protein</fullName>
    </submittedName>
</protein>
<comment type="caution">
    <text evidence="3">The sequence shown here is derived from an EMBL/GenBank/DDBJ whole genome shotgun (WGS) entry which is preliminary data.</text>
</comment>
<proteinExistence type="predicted"/>
<sequence length="654" mass="73093">MYCPTHLLPFCLGWIHASKKLPQIIPGPLCPSVSVTYMFLSNEFTTQSTFLLGFIEFEVFLISLLNLAIDQYGSDESGYSMWPPQPQFQKPNPNPGAMKPPSSSFKKSLGPRSNWKGKKVNKPNDKRRNEQQKSLMAGSSAGGIAGGVNVIGGGGGLGNLNFNNYQPPTLNELQHQNRLKTRKFFPKKKFNKNNSMNMNMNMSANNNNFNNRRSAPFAPRNTSSFIIRAKKSGGIASLVSPSPMTPAVLPTPIFSPSREVLVDMAKEEWGVDGYGSMKGLIRLRSPGHEMEMHEDEEEDEGGSSESDVEEHVEVERRLDHDLSRFEMIYNPNSVNVGGMDYHNVLENRVDDQDSHIAQLEEENLILKERLFLMERELGDLRRRMQFLERRENRGEDINEEVVENDSENEGESRGEEAHSMDDNNEDFSEENNVSGDGSSKGKGDDGHNSEGFEAAAATEKNEVLGFEKKEENNDDRIAEADKNGNVTDVEDKEKNNNDEFMDANKAEENNVVVKDREDNNNDDRIAEADKNGNVTDVEDKEKNNIDANKAEENNLVVKDRDEGNNEDNKCLDMEVKAVDNIDVESSKPVVAGGDICMEELGAAKDTMIQPGMLQIDEVDESSKTRIGWMKKLRPKTSGDVLQISHLSGDTSLIQ</sequence>
<feature type="compositionally biased region" description="Basic and acidic residues" evidence="2">
    <location>
        <begin position="122"/>
        <end position="131"/>
    </location>
</feature>
<keyword evidence="4" id="KW-1185">Reference proteome</keyword>
<feature type="compositionally biased region" description="Basic and acidic residues" evidence="2">
    <location>
        <begin position="459"/>
        <end position="482"/>
    </location>
</feature>
<feature type="compositionally biased region" description="Basic and acidic residues" evidence="2">
    <location>
        <begin position="439"/>
        <end position="450"/>
    </location>
</feature>
<feature type="compositionally biased region" description="Acidic residues" evidence="2">
    <location>
        <begin position="292"/>
        <end position="308"/>
    </location>
</feature>
<evidence type="ECO:0000313" key="3">
    <source>
        <dbReference type="EMBL" id="KAK6164247.1"/>
    </source>
</evidence>
<organism evidence="3 4">
    <name type="scientific">Rehmannia glutinosa</name>
    <name type="common">Chinese foxglove</name>
    <dbReference type="NCBI Taxonomy" id="99300"/>
    <lineage>
        <taxon>Eukaryota</taxon>
        <taxon>Viridiplantae</taxon>
        <taxon>Streptophyta</taxon>
        <taxon>Embryophyta</taxon>
        <taxon>Tracheophyta</taxon>
        <taxon>Spermatophyta</taxon>
        <taxon>Magnoliopsida</taxon>
        <taxon>eudicotyledons</taxon>
        <taxon>Gunneridae</taxon>
        <taxon>Pentapetalae</taxon>
        <taxon>asterids</taxon>
        <taxon>lamiids</taxon>
        <taxon>Lamiales</taxon>
        <taxon>Orobanchaceae</taxon>
        <taxon>Rehmannieae</taxon>
        <taxon>Rehmannia</taxon>
    </lineage>
</organism>
<evidence type="ECO:0000256" key="2">
    <source>
        <dbReference type="SAM" id="MobiDB-lite"/>
    </source>
</evidence>
<dbReference type="Proteomes" id="UP001318860">
    <property type="component" value="Unassembled WGS sequence"/>
</dbReference>
<reference evidence="3 4" key="1">
    <citation type="journal article" date="2021" name="Comput. Struct. Biotechnol. J.">
        <title>De novo genome assembly of the potent medicinal plant Rehmannia glutinosa using nanopore technology.</title>
        <authorList>
            <person name="Ma L."/>
            <person name="Dong C."/>
            <person name="Song C."/>
            <person name="Wang X."/>
            <person name="Zheng X."/>
            <person name="Niu Y."/>
            <person name="Chen S."/>
            <person name="Feng W."/>
        </authorList>
    </citation>
    <scope>NUCLEOTIDE SEQUENCE [LARGE SCALE GENOMIC DNA]</scope>
    <source>
        <strain evidence="3">DH-2019</strain>
    </source>
</reference>
<feature type="region of interest" description="Disordered" evidence="2">
    <location>
        <begin position="288"/>
        <end position="314"/>
    </location>
</feature>
<feature type="region of interest" description="Disordered" evidence="2">
    <location>
        <begin position="80"/>
        <end position="139"/>
    </location>
</feature>
<keyword evidence="1" id="KW-0175">Coiled coil</keyword>
<gene>
    <name evidence="3" type="ORF">DH2020_001111</name>
</gene>
<accession>A0ABR0XYE7</accession>
<evidence type="ECO:0000256" key="1">
    <source>
        <dbReference type="SAM" id="Coils"/>
    </source>
</evidence>
<feature type="coiled-coil region" evidence="1">
    <location>
        <begin position="342"/>
        <end position="390"/>
    </location>
</feature>